<dbReference type="AlphaFoldDB" id="A0A2S9WSC4"/>
<organism evidence="2 3">
    <name type="scientific">Nonlabens agnitus</name>
    <dbReference type="NCBI Taxonomy" id="870484"/>
    <lineage>
        <taxon>Bacteria</taxon>
        <taxon>Pseudomonadati</taxon>
        <taxon>Bacteroidota</taxon>
        <taxon>Flavobacteriia</taxon>
        <taxon>Flavobacteriales</taxon>
        <taxon>Flavobacteriaceae</taxon>
        <taxon>Nonlabens</taxon>
    </lineage>
</organism>
<protein>
    <submittedName>
        <fullName evidence="2">Uncharacterized protein</fullName>
    </submittedName>
</protein>
<evidence type="ECO:0000256" key="1">
    <source>
        <dbReference type="SAM" id="SignalP"/>
    </source>
</evidence>
<evidence type="ECO:0000313" key="3">
    <source>
        <dbReference type="Proteomes" id="UP000239532"/>
    </source>
</evidence>
<dbReference type="OrthoDB" id="1377507at2"/>
<name>A0A2S9WSC4_9FLAO</name>
<feature type="signal peptide" evidence="1">
    <location>
        <begin position="1"/>
        <end position="19"/>
    </location>
</feature>
<dbReference type="EMBL" id="MQUC01000003">
    <property type="protein sequence ID" value="PRP66378.1"/>
    <property type="molecule type" value="Genomic_DNA"/>
</dbReference>
<reference evidence="2 3" key="1">
    <citation type="submission" date="2016-11" db="EMBL/GenBank/DDBJ databases">
        <title>Trade-off between light-utilization and light-protection in marine flavobacteria.</title>
        <authorList>
            <person name="Kumagai Y."/>
        </authorList>
    </citation>
    <scope>NUCLEOTIDE SEQUENCE [LARGE SCALE GENOMIC DNA]</scope>
    <source>
        <strain evidence="2 3">JCM 17109</strain>
    </source>
</reference>
<feature type="chain" id="PRO_5015579580" evidence="1">
    <location>
        <begin position="20"/>
        <end position="604"/>
    </location>
</feature>
<proteinExistence type="predicted"/>
<keyword evidence="1" id="KW-0732">Signal</keyword>
<comment type="caution">
    <text evidence="2">The sequence shown here is derived from an EMBL/GenBank/DDBJ whole genome shotgun (WGS) entry which is preliminary data.</text>
</comment>
<evidence type="ECO:0000313" key="2">
    <source>
        <dbReference type="EMBL" id="PRP66378.1"/>
    </source>
</evidence>
<sequence>MKNYLATLVILLMASYGLAQKVGDSIPQVEFNPAFDLNGFEFLPRVTIHDKNLINPKKLEEGKKYDRIEFTHYGKQLWFSAKCKKNNGLFYEFKNASPFKYVENDAPFAAEGPDKNGYIPNSVPIYHGNGQLWYEEKMWDAAPAQHYSSIAFNEDGSLYRQLTYYYGKQEPHPIFGEKSPGMVTPVPGYTPNYQTYPNGVSYMGYQHVGTLYTSEGWEITGFMTSLRKRFGNGGVFFIANRATNLCYWATLLNYKIISIQPADCTEKPDIQELNENWDVNQYNWDVDAFSKSKVTEEAKQAFMVPDEHWYKKWYFSLEVLEANAQREIPKDGYHVKVFPVTNRLGEDGSMVEIGMYKNGKLHGQGFTARIDYYPGVYNVTRSSKSGEILFLNARWDLMAGTFENGNFKQGRKFSTENAYSFDKDIFTEPAYDNYDFVGNKENSLVTGATIGINEVSMKHYVYIKSLKRVLSPISVDKAKGVITVQTDRPGTTQDFIIADGDIYAWDTRMNSYKEACPTVKRVPVYREKKVLLYTLPGEVKRTEYRVAMMSGTKVNSSYYVAPGKEVYGTKSEVDHYETQTCPICKGTGVLYKSKQSGGYAKVVF</sequence>
<keyword evidence="3" id="KW-1185">Reference proteome</keyword>
<dbReference type="RefSeq" id="WP_105982216.1">
    <property type="nucleotide sequence ID" value="NZ_MQUC01000003.1"/>
</dbReference>
<accession>A0A2S9WSC4</accession>
<dbReference type="Proteomes" id="UP000239532">
    <property type="component" value="Unassembled WGS sequence"/>
</dbReference>
<gene>
    <name evidence="2" type="ORF">BST86_04370</name>
</gene>